<evidence type="ECO:0000256" key="2">
    <source>
        <dbReference type="SAM" id="Phobius"/>
    </source>
</evidence>
<dbReference type="InterPro" id="IPR045338">
    <property type="entry name" value="DUF6535"/>
</dbReference>
<sequence>MSRPSQSEPRPKEPKPWQCGDSYRYPIPKPDGDPWELLLQPYLRKHNAQCEAWKNEIHYLLLFAGLFSVVMSIFVLHSTQSLQQNSTDATINMLATMLMSNVSAGGAQTPFNQTAAPFLFAPTRSHVRISILWFVSLILSLATLVAGVVVLQWIREYQLYADDISSKEAVSVYHMRVEAWKKWRVPQIISFLPLLLLCAVVLFFSGIIVYLFTLNRTVAIAVTVIIGITLFFLLITTLLPTIQCFILSLSEPSRKKDIPAQCPYKSTQSWIIYRLFAWIFRYTFALGWKMRYIPIAFFVRRKDRYSWTTFDSWWLSLRSTYAQFIHGVFTPSSDAVDTASPGYDESRIIVHAMQNHSETSKMVLAAYHCFQEVSQTALRASDAKELEDISSSLRKRNQLLHLLYWNGVQYGRLTGASNRLDASGVQKMHDENMMLFLWLPGDRTYSDVIARGLASHMLELQTRHLQYVMVQGSLEDSYFSDDREGLWMSRIYQQYRPTHQTARNFGSWQYALHRRISKDVAEASVEQYVMIFDAFVRKYASDAGQAWTLKDLQSNTHGRAILEDFLSITTIIQAHLFSSSESTYTRIFRETLIFISTVLEISWSYTEVHERHDFLFFSITYMLSRLLSYSETILQYIPADLLRSLARYESTVDKSSWEATFTGNYSIGNWATRLAEMEKTKTLDLHGSRKPLVQKSPSPGEQLLTALPTADNDKTPKSGSPHMPLIAPLSPLVLRSESDSMYVARSDEAVHNGTAKSLEIADSNARSRQTEEQMAAATEADNTLVNFDTTNSASRVVELLDENANAQRADSQAIVTSGQRDVQNSNSQNGGFFQSQALRQGQSEEMSRADTSNYFNQNTDSQAIITSGQRDVQNSNSQNDGFFQSQTLRQNQSEEMSRSDTSNYFNQNTDSQAIVTSGQRNVQTSDSQNDGFFQSQNSWQIRSGDVSRSDNSNEFNQQTNSQVIITSSQQDVQTSNSQNDSYFQSQNSRQIQSEETTRSDNFNYFNQQSQSQEQNFNNSERFDSSLTQRSDYNTTERTDTTFNNRRVDWQDNRFNSFTSSQYDTSNRNSAWMQQTFNRGESWSSRMLMDQSVRSSQAVDEFGGHENVDGNLFY</sequence>
<dbReference type="EMBL" id="JAACJJ010000042">
    <property type="protein sequence ID" value="KAF5316750.1"/>
    <property type="molecule type" value="Genomic_DNA"/>
</dbReference>
<dbReference type="OrthoDB" id="2756178at2759"/>
<feature type="compositionally biased region" description="Polar residues" evidence="1">
    <location>
        <begin position="1024"/>
        <end position="1033"/>
    </location>
</feature>
<dbReference type="Pfam" id="PF20153">
    <property type="entry name" value="DUF6535"/>
    <property type="match status" value="1"/>
</dbReference>
<comment type="caution">
    <text evidence="4">The sequence shown here is derived from an EMBL/GenBank/DDBJ whole genome shotgun (WGS) entry which is preliminary data.</text>
</comment>
<evidence type="ECO:0000256" key="1">
    <source>
        <dbReference type="SAM" id="MobiDB-lite"/>
    </source>
</evidence>
<dbReference type="AlphaFoldDB" id="A0A8H5EY06"/>
<feature type="transmembrane region" description="Helical" evidence="2">
    <location>
        <begin position="218"/>
        <end position="249"/>
    </location>
</feature>
<feature type="region of interest" description="Disordered" evidence="1">
    <location>
        <begin position="1"/>
        <end position="23"/>
    </location>
</feature>
<evidence type="ECO:0000313" key="5">
    <source>
        <dbReference type="Proteomes" id="UP000567179"/>
    </source>
</evidence>
<feature type="compositionally biased region" description="Polar residues" evidence="1">
    <location>
        <begin position="967"/>
        <end position="994"/>
    </location>
</feature>
<organism evidence="4 5">
    <name type="scientific">Psilocybe cf. subviscida</name>
    <dbReference type="NCBI Taxonomy" id="2480587"/>
    <lineage>
        <taxon>Eukaryota</taxon>
        <taxon>Fungi</taxon>
        <taxon>Dikarya</taxon>
        <taxon>Basidiomycota</taxon>
        <taxon>Agaricomycotina</taxon>
        <taxon>Agaricomycetes</taxon>
        <taxon>Agaricomycetidae</taxon>
        <taxon>Agaricales</taxon>
        <taxon>Agaricineae</taxon>
        <taxon>Strophariaceae</taxon>
        <taxon>Psilocybe</taxon>
    </lineage>
</organism>
<keyword evidence="2" id="KW-0812">Transmembrane</keyword>
<feature type="region of interest" description="Disordered" evidence="1">
    <location>
        <begin position="754"/>
        <end position="782"/>
    </location>
</feature>
<feature type="region of interest" description="Disordered" evidence="1">
    <location>
        <begin position="806"/>
        <end position="832"/>
    </location>
</feature>
<name>A0A8H5EY06_9AGAR</name>
<keyword evidence="5" id="KW-1185">Reference proteome</keyword>
<feature type="region of interest" description="Disordered" evidence="1">
    <location>
        <begin position="869"/>
        <end position="937"/>
    </location>
</feature>
<keyword evidence="2" id="KW-0472">Membrane</keyword>
<feature type="transmembrane region" description="Helical" evidence="2">
    <location>
        <begin position="270"/>
        <end position="288"/>
    </location>
</feature>
<reference evidence="4 5" key="1">
    <citation type="journal article" date="2020" name="ISME J.">
        <title>Uncovering the hidden diversity of litter-decomposition mechanisms in mushroom-forming fungi.</title>
        <authorList>
            <person name="Floudas D."/>
            <person name="Bentzer J."/>
            <person name="Ahren D."/>
            <person name="Johansson T."/>
            <person name="Persson P."/>
            <person name="Tunlid A."/>
        </authorList>
    </citation>
    <scope>NUCLEOTIDE SEQUENCE [LARGE SCALE GENOMIC DNA]</scope>
    <source>
        <strain evidence="4 5">CBS 101986</strain>
    </source>
</reference>
<feature type="compositionally biased region" description="Low complexity" evidence="1">
    <location>
        <begin position="1009"/>
        <end position="1019"/>
    </location>
</feature>
<evidence type="ECO:0000313" key="4">
    <source>
        <dbReference type="EMBL" id="KAF5316750.1"/>
    </source>
</evidence>
<accession>A0A8H5EY06</accession>
<feature type="transmembrane region" description="Helical" evidence="2">
    <location>
        <begin position="57"/>
        <end position="77"/>
    </location>
</feature>
<dbReference type="Proteomes" id="UP000567179">
    <property type="component" value="Unassembled WGS sequence"/>
</dbReference>
<feature type="transmembrane region" description="Helical" evidence="2">
    <location>
        <begin position="131"/>
        <end position="154"/>
    </location>
</feature>
<feature type="region of interest" description="Disordered" evidence="1">
    <location>
        <begin position="685"/>
        <end position="726"/>
    </location>
</feature>
<feature type="domain" description="DUF6535" evidence="3">
    <location>
        <begin position="35"/>
        <end position="213"/>
    </location>
</feature>
<gene>
    <name evidence="4" type="ORF">D9619_006483</name>
</gene>
<keyword evidence="2" id="KW-1133">Transmembrane helix</keyword>
<feature type="region of interest" description="Disordered" evidence="1">
    <location>
        <begin position="967"/>
        <end position="996"/>
    </location>
</feature>
<evidence type="ECO:0000259" key="3">
    <source>
        <dbReference type="Pfam" id="PF20153"/>
    </source>
</evidence>
<proteinExistence type="predicted"/>
<feature type="region of interest" description="Disordered" evidence="1">
    <location>
        <begin position="1009"/>
        <end position="1039"/>
    </location>
</feature>
<feature type="transmembrane region" description="Helical" evidence="2">
    <location>
        <begin position="191"/>
        <end position="212"/>
    </location>
</feature>
<protein>
    <recommendedName>
        <fullName evidence="3">DUF6535 domain-containing protein</fullName>
    </recommendedName>
</protein>